<gene>
    <name evidence="1" type="ORF">LKD22_09165</name>
</gene>
<reference evidence="1 2" key="1">
    <citation type="submission" date="2021-10" db="EMBL/GenBank/DDBJ databases">
        <title>Anaerobic single-cell dispensing facilitates the cultivation of human gut bacteria.</title>
        <authorList>
            <person name="Afrizal A."/>
        </authorList>
    </citation>
    <scope>NUCLEOTIDE SEQUENCE [LARGE SCALE GENOMIC DNA]</scope>
    <source>
        <strain evidence="1 2">CLA-AA-H270</strain>
    </source>
</reference>
<evidence type="ECO:0000313" key="1">
    <source>
        <dbReference type="EMBL" id="MCC2177289.1"/>
    </source>
</evidence>
<comment type="caution">
    <text evidence="1">The sequence shown here is derived from an EMBL/GenBank/DDBJ whole genome shotgun (WGS) entry which is preliminary data.</text>
</comment>
<organism evidence="1 2">
    <name type="scientific">Agathobaculum butyriciproducens</name>
    <dbReference type="NCBI Taxonomy" id="1628085"/>
    <lineage>
        <taxon>Bacteria</taxon>
        <taxon>Bacillati</taxon>
        <taxon>Bacillota</taxon>
        <taxon>Clostridia</taxon>
        <taxon>Eubacteriales</taxon>
        <taxon>Butyricicoccaceae</taxon>
        <taxon>Agathobaculum</taxon>
    </lineage>
</organism>
<protein>
    <submittedName>
        <fullName evidence="1">Uncharacterized protein</fullName>
    </submittedName>
</protein>
<proteinExistence type="predicted"/>
<keyword evidence="2" id="KW-1185">Reference proteome</keyword>
<dbReference type="Proteomes" id="UP001298753">
    <property type="component" value="Unassembled WGS sequence"/>
</dbReference>
<name>A0AAW4VZ60_9FIRM</name>
<dbReference type="EMBL" id="JAJEPX010000028">
    <property type="protein sequence ID" value="MCC2177289.1"/>
    <property type="molecule type" value="Genomic_DNA"/>
</dbReference>
<evidence type="ECO:0000313" key="2">
    <source>
        <dbReference type="Proteomes" id="UP001298753"/>
    </source>
</evidence>
<sequence>MKSSGADIAYCLWTHGVDAATPVSNPDLYTDLDRVFQIPYLAFARRLQQARQSGRCTP</sequence>
<dbReference type="RefSeq" id="WP_227600895.1">
    <property type="nucleotide sequence ID" value="NZ_JAJEPX010000028.1"/>
</dbReference>
<dbReference type="GeneID" id="98660847"/>
<accession>A0AAW4VZ60</accession>
<dbReference type="AlphaFoldDB" id="A0AAW4VZ60"/>